<keyword evidence="2" id="KW-1185">Reference proteome</keyword>
<dbReference type="AlphaFoldDB" id="A0A4R6PJ49"/>
<reference evidence="1 2" key="1">
    <citation type="submission" date="2019-03" db="EMBL/GenBank/DDBJ databases">
        <title>Genomic Encyclopedia of Type Strains, Phase IV (KMG-IV): sequencing the most valuable type-strain genomes for metagenomic binning, comparative biology and taxonomic classification.</title>
        <authorList>
            <person name="Goeker M."/>
        </authorList>
    </citation>
    <scope>NUCLEOTIDE SEQUENCE [LARGE SCALE GENOMIC DNA]</scope>
    <source>
        <strain evidence="1 2">DSM 44496</strain>
    </source>
</reference>
<sequence length="49" mass="5868">MKTGCRWVEPKIERDRTVSKYRTEFIQISRMSQLATPLQFIHDVSHSYP</sequence>
<name>A0A4R6PJ49_NOCIG</name>
<comment type="caution">
    <text evidence="1">The sequence shown here is derived from an EMBL/GenBank/DDBJ whole genome shotgun (WGS) entry which is preliminary data.</text>
</comment>
<evidence type="ECO:0000313" key="2">
    <source>
        <dbReference type="Proteomes" id="UP000295087"/>
    </source>
</evidence>
<dbReference type="Proteomes" id="UP000295087">
    <property type="component" value="Unassembled WGS sequence"/>
</dbReference>
<accession>A0A4R6PJ49</accession>
<evidence type="ECO:0000313" key="1">
    <source>
        <dbReference type="EMBL" id="TDP37700.1"/>
    </source>
</evidence>
<gene>
    <name evidence="1" type="ORF">DFR75_10450</name>
</gene>
<organism evidence="1 2">
    <name type="scientific">Nocardia ignorata</name>
    <dbReference type="NCBI Taxonomy" id="145285"/>
    <lineage>
        <taxon>Bacteria</taxon>
        <taxon>Bacillati</taxon>
        <taxon>Actinomycetota</taxon>
        <taxon>Actinomycetes</taxon>
        <taxon>Mycobacteriales</taxon>
        <taxon>Nocardiaceae</taxon>
        <taxon>Nocardia</taxon>
    </lineage>
</organism>
<dbReference type="EMBL" id="SNXK01000004">
    <property type="protein sequence ID" value="TDP37700.1"/>
    <property type="molecule type" value="Genomic_DNA"/>
</dbReference>
<proteinExistence type="predicted"/>
<protein>
    <submittedName>
        <fullName evidence="1">Uncharacterized protein</fullName>
    </submittedName>
</protein>